<evidence type="ECO:0000256" key="1">
    <source>
        <dbReference type="SAM" id="MobiDB-lite"/>
    </source>
</evidence>
<reference evidence="2" key="1">
    <citation type="submission" date="2022-01" db="EMBL/GenBank/DDBJ databases">
        <authorList>
            <person name="King R."/>
        </authorList>
    </citation>
    <scope>NUCLEOTIDE SEQUENCE</scope>
</reference>
<feature type="compositionally biased region" description="Basic and acidic residues" evidence="1">
    <location>
        <begin position="243"/>
        <end position="262"/>
    </location>
</feature>
<proteinExistence type="predicted"/>
<name>A0A9N9U1C1_PHYSR</name>
<accession>A0A9N9U1C1</accession>
<evidence type="ECO:0000313" key="3">
    <source>
        <dbReference type="Proteomes" id="UP001153712"/>
    </source>
</evidence>
<feature type="compositionally biased region" description="Basic residues" evidence="1">
    <location>
        <begin position="230"/>
        <end position="242"/>
    </location>
</feature>
<feature type="compositionally biased region" description="Polar residues" evidence="1">
    <location>
        <begin position="84"/>
        <end position="98"/>
    </location>
</feature>
<feature type="region of interest" description="Disordered" evidence="1">
    <location>
        <begin position="138"/>
        <end position="377"/>
    </location>
</feature>
<dbReference type="AlphaFoldDB" id="A0A9N9U1C1"/>
<dbReference type="Proteomes" id="UP001153712">
    <property type="component" value="Chromosome 8"/>
</dbReference>
<dbReference type="OrthoDB" id="6784744at2759"/>
<feature type="compositionally biased region" description="Basic and acidic residues" evidence="1">
    <location>
        <begin position="36"/>
        <end position="45"/>
    </location>
</feature>
<organism evidence="2 3">
    <name type="scientific">Phyllotreta striolata</name>
    <name type="common">Striped flea beetle</name>
    <name type="synonym">Crioceris striolata</name>
    <dbReference type="NCBI Taxonomy" id="444603"/>
    <lineage>
        <taxon>Eukaryota</taxon>
        <taxon>Metazoa</taxon>
        <taxon>Ecdysozoa</taxon>
        <taxon>Arthropoda</taxon>
        <taxon>Hexapoda</taxon>
        <taxon>Insecta</taxon>
        <taxon>Pterygota</taxon>
        <taxon>Neoptera</taxon>
        <taxon>Endopterygota</taxon>
        <taxon>Coleoptera</taxon>
        <taxon>Polyphaga</taxon>
        <taxon>Cucujiformia</taxon>
        <taxon>Chrysomeloidea</taxon>
        <taxon>Chrysomelidae</taxon>
        <taxon>Galerucinae</taxon>
        <taxon>Alticini</taxon>
        <taxon>Phyllotreta</taxon>
    </lineage>
</organism>
<feature type="compositionally biased region" description="Basic residues" evidence="1">
    <location>
        <begin position="151"/>
        <end position="162"/>
    </location>
</feature>
<feature type="compositionally biased region" description="Acidic residues" evidence="1">
    <location>
        <begin position="298"/>
        <end position="316"/>
    </location>
</feature>
<keyword evidence="3" id="KW-1185">Reference proteome</keyword>
<feature type="compositionally biased region" description="Basic and acidic residues" evidence="1">
    <location>
        <begin position="275"/>
        <end position="297"/>
    </location>
</feature>
<protein>
    <submittedName>
        <fullName evidence="2">Uncharacterized protein</fullName>
    </submittedName>
</protein>
<feature type="region of interest" description="Disordered" evidence="1">
    <location>
        <begin position="1"/>
        <end position="108"/>
    </location>
</feature>
<evidence type="ECO:0000313" key="2">
    <source>
        <dbReference type="EMBL" id="CAG9864698.1"/>
    </source>
</evidence>
<feature type="compositionally biased region" description="Basic residues" evidence="1">
    <location>
        <begin position="206"/>
        <end position="218"/>
    </location>
</feature>
<gene>
    <name evidence="2" type="ORF">PHYEVI_LOCUS10949</name>
</gene>
<feature type="compositionally biased region" description="Basic and acidic residues" evidence="1">
    <location>
        <begin position="163"/>
        <end position="184"/>
    </location>
</feature>
<dbReference type="EMBL" id="OU900101">
    <property type="protein sequence ID" value="CAG9864698.1"/>
    <property type="molecule type" value="Genomic_DNA"/>
</dbReference>
<feature type="compositionally biased region" description="Basic and acidic residues" evidence="1">
    <location>
        <begin position="7"/>
        <end position="16"/>
    </location>
</feature>
<feature type="compositionally biased region" description="Basic and acidic residues" evidence="1">
    <location>
        <begin position="140"/>
        <end position="150"/>
    </location>
</feature>
<sequence length="377" mass="43184">MAEEDPSQERRSDNFQRGRGYPNRSFSRYRGRGGRGRGDVQRTLHELGVTDLREHLNRKHHTDQSKSVPPSDPSYNFLRDPTREQTSPVSKSPSSQRPGRSKTQDTYIQNPLNIVVELTTQTGQRNYSIDDAPVLHSIKHVPDYPDERSRGSRSARARGRSRHNVEERAKSTERKYEDKTDEKGPSQMRSRSVEGRSDASSTRGRSSFRSRGHYRGRQRNTEYENVGRGSKTRGRGRGRSFRYRGDASNRKYQPSDDYREAQADPTEPEENWDEAADKECIKKQSNSEETDDPHTPEENEEPSNDAEEEEDTPEPEDPNKSSELENEPLLEDLQATIAKENLVVTSSDENENKNKKRTVRFKENEGAGEEQSDDVKG</sequence>
<feature type="compositionally biased region" description="Acidic residues" evidence="1">
    <location>
        <begin position="366"/>
        <end position="377"/>
    </location>
</feature>